<dbReference type="InterPro" id="IPR029044">
    <property type="entry name" value="Nucleotide-diphossugar_trans"/>
</dbReference>
<organism evidence="6 7">
    <name type="scientific">Nonomuraea marmarensis</name>
    <dbReference type="NCBI Taxonomy" id="3351344"/>
    <lineage>
        <taxon>Bacteria</taxon>
        <taxon>Bacillati</taxon>
        <taxon>Actinomycetota</taxon>
        <taxon>Actinomycetes</taxon>
        <taxon>Streptosporangiales</taxon>
        <taxon>Streptosporangiaceae</taxon>
        <taxon>Nonomuraea</taxon>
    </lineage>
</organism>
<feature type="compositionally biased region" description="Low complexity" evidence="4">
    <location>
        <begin position="157"/>
        <end position="171"/>
    </location>
</feature>
<evidence type="ECO:0000256" key="2">
    <source>
        <dbReference type="ARBA" id="ARBA00022676"/>
    </source>
</evidence>
<dbReference type="EMBL" id="JBICRM010000038">
    <property type="protein sequence ID" value="MFG1709624.1"/>
    <property type="molecule type" value="Genomic_DNA"/>
</dbReference>
<sequence length="189" mass="20321">MNDKAAGAWSLPSPWRDVRVAVVVPTYNEAGNIGELAERIFALDLPNLRLIIADDDSPDGTGALADDLAKDANDDRPDRMVVLHRKVKEGIGRAHIAGMLAALARGDEYVVQMDGDLSHRPEYIPHLLGTILATQAGVVPICASSWGARSSRCRSTSRNATPAPARSASRPGGVHAHPVRAALRRARRR</sequence>
<keyword evidence="3 6" id="KW-0808">Transferase</keyword>
<dbReference type="GO" id="GO:0016757">
    <property type="term" value="F:glycosyltransferase activity"/>
    <property type="evidence" value="ECO:0007669"/>
    <property type="project" value="UniProtKB-KW"/>
</dbReference>
<evidence type="ECO:0000259" key="5">
    <source>
        <dbReference type="Pfam" id="PF00535"/>
    </source>
</evidence>
<gene>
    <name evidence="6" type="ORF">ACFLIM_41230</name>
</gene>
<protein>
    <submittedName>
        <fullName evidence="6">Glycosyltransferase</fullName>
        <ecNumber evidence="6">2.4.-.-</ecNumber>
    </submittedName>
</protein>
<name>A0ABW7AQE5_9ACTN</name>
<dbReference type="Pfam" id="PF00535">
    <property type="entry name" value="Glycos_transf_2"/>
    <property type="match status" value="1"/>
</dbReference>
<dbReference type="Proteomes" id="UP001603978">
    <property type="component" value="Unassembled WGS sequence"/>
</dbReference>
<dbReference type="EC" id="2.4.-.-" evidence="6"/>
<dbReference type="RefSeq" id="WP_393174584.1">
    <property type="nucleotide sequence ID" value="NZ_JBICRM010000038.1"/>
</dbReference>
<keyword evidence="2 6" id="KW-0328">Glycosyltransferase</keyword>
<comment type="similarity">
    <text evidence="1">Belongs to the glycosyltransferase 2 family.</text>
</comment>
<dbReference type="PANTHER" id="PTHR43398">
    <property type="entry name" value="DOLICHOL-PHOSPHATE MANNOSYLTRANSFERASE SUBUNIT 1"/>
    <property type="match status" value="1"/>
</dbReference>
<keyword evidence="7" id="KW-1185">Reference proteome</keyword>
<dbReference type="InterPro" id="IPR001173">
    <property type="entry name" value="Glyco_trans_2-like"/>
</dbReference>
<feature type="region of interest" description="Disordered" evidence="4">
    <location>
        <begin position="150"/>
        <end position="189"/>
    </location>
</feature>
<dbReference type="PANTHER" id="PTHR43398:SF1">
    <property type="entry name" value="DOLICHOL-PHOSPHATE MANNOSYLTRANSFERASE SUBUNIT 1"/>
    <property type="match status" value="1"/>
</dbReference>
<evidence type="ECO:0000256" key="3">
    <source>
        <dbReference type="ARBA" id="ARBA00022679"/>
    </source>
</evidence>
<reference evidence="6 7" key="1">
    <citation type="submission" date="2024-10" db="EMBL/GenBank/DDBJ databases">
        <authorList>
            <person name="Topkara A.R."/>
            <person name="Saygin H."/>
        </authorList>
    </citation>
    <scope>NUCLEOTIDE SEQUENCE [LARGE SCALE GENOMIC DNA]</scope>
    <source>
        <strain evidence="6 7">M3C6</strain>
    </source>
</reference>
<dbReference type="Gene3D" id="3.90.550.10">
    <property type="entry name" value="Spore Coat Polysaccharide Biosynthesis Protein SpsA, Chain A"/>
    <property type="match status" value="1"/>
</dbReference>
<comment type="caution">
    <text evidence="6">The sequence shown here is derived from an EMBL/GenBank/DDBJ whole genome shotgun (WGS) entry which is preliminary data.</text>
</comment>
<dbReference type="InterPro" id="IPR039528">
    <property type="entry name" value="DPM1-like"/>
</dbReference>
<evidence type="ECO:0000256" key="1">
    <source>
        <dbReference type="ARBA" id="ARBA00006739"/>
    </source>
</evidence>
<dbReference type="SUPFAM" id="SSF53448">
    <property type="entry name" value="Nucleotide-diphospho-sugar transferases"/>
    <property type="match status" value="1"/>
</dbReference>
<evidence type="ECO:0000313" key="7">
    <source>
        <dbReference type="Proteomes" id="UP001603978"/>
    </source>
</evidence>
<proteinExistence type="inferred from homology"/>
<feature type="domain" description="Glycosyltransferase 2-like" evidence="5">
    <location>
        <begin position="22"/>
        <end position="140"/>
    </location>
</feature>
<accession>A0ABW7AQE5</accession>
<evidence type="ECO:0000256" key="4">
    <source>
        <dbReference type="SAM" id="MobiDB-lite"/>
    </source>
</evidence>
<evidence type="ECO:0000313" key="6">
    <source>
        <dbReference type="EMBL" id="MFG1709624.1"/>
    </source>
</evidence>